<organism evidence="12 13">
    <name type="scientific">Cordylochernes scorpioides</name>
    <dbReference type="NCBI Taxonomy" id="51811"/>
    <lineage>
        <taxon>Eukaryota</taxon>
        <taxon>Metazoa</taxon>
        <taxon>Ecdysozoa</taxon>
        <taxon>Arthropoda</taxon>
        <taxon>Chelicerata</taxon>
        <taxon>Arachnida</taxon>
        <taxon>Pseudoscorpiones</taxon>
        <taxon>Cheliferoidea</taxon>
        <taxon>Chernetidae</taxon>
        <taxon>Cordylochernes</taxon>
    </lineage>
</organism>
<keyword evidence="6" id="KW-0677">Repeat</keyword>
<dbReference type="SUPFAM" id="SSF50978">
    <property type="entry name" value="WD40 repeat-like"/>
    <property type="match status" value="1"/>
</dbReference>
<accession>A0ABY6KIP1</accession>
<comment type="similarity">
    <text evidence="2">Belongs to the dynein intermediate chain family.</text>
</comment>
<keyword evidence="13" id="KW-1185">Reference proteome</keyword>
<evidence type="ECO:0000256" key="4">
    <source>
        <dbReference type="ARBA" id="ARBA00022574"/>
    </source>
</evidence>
<dbReference type="Gene3D" id="2.130.10.10">
    <property type="entry name" value="YVTN repeat-like/Quinoprotein amine dehydrogenase"/>
    <property type="match status" value="1"/>
</dbReference>
<dbReference type="InterPro" id="IPR050687">
    <property type="entry name" value="Dynein_IC"/>
</dbReference>
<keyword evidence="5" id="KW-0493">Microtubule</keyword>
<dbReference type="Proteomes" id="UP001235939">
    <property type="component" value="Chromosome 05"/>
</dbReference>
<keyword evidence="10" id="KW-0206">Cytoskeleton</keyword>
<keyword evidence="9" id="KW-0505">Motor protein</keyword>
<dbReference type="InterPro" id="IPR036322">
    <property type="entry name" value="WD40_repeat_dom_sf"/>
</dbReference>
<dbReference type="PANTHER" id="PTHR12442:SF7">
    <property type="entry name" value="DYNEIN AXONEMAL INTERMEDIATE CHAIN 2"/>
    <property type="match status" value="1"/>
</dbReference>
<evidence type="ECO:0000256" key="9">
    <source>
        <dbReference type="ARBA" id="ARBA00023175"/>
    </source>
</evidence>
<reference evidence="12 13" key="1">
    <citation type="submission" date="2022-01" db="EMBL/GenBank/DDBJ databases">
        <title>A chromosomal length assembly of Cordylochernes scorpioides.</title>
        <authorList>
            <person name="Zeh D."/>
            <person name="Zeh J."/>
        </authorList>
    </citation>
    <scope>NUCLEOTIDE SEQUENCE [LARGE SCALE GENOMIC DNA]</scope>
    <source>
        <strain evidence="12">IN4F17</strain>
        <tissue evidence="12">Whole Body</tissue>
    </source>
</reference>
<evidence type="ECO:0000256" key="1">
    <source>
        <dbReference type="ARBA" id="ARBA00004430"/>
    </source>
</evidence>
<evidence type="ECO:0000256" key="10">
    <source>
        <dbReference type="ARBA" id="ARBA00023212"/>
    </source>
</evidence>
<dbReference type="EMBL" id="CP092867">
    <property type="protein sequence ID" value="UYV68349.1"/>
    <property type="molecule type" value="Genomic_DNA"/>
</dbReference>
<dbReference type="InterPro" id="IPR015943">
    <property type="entry name" value="WD40/YVTN_repeat-like_dom_sf"/>
</dbReference>
<gene>
    <name evidence="12" type="ORF">LAZ67_5003976</name>
</gene>
<evidence type="ECO:0000256" key="6">
    <source>
        <dbReference type="ARBA" id="ARBA00022737"/>
    </source>
</evidence>
<keyword evidence="8" id="KW-0969">Cilium</keyword>
<name>A0ABY6KIP1_9ARAC</name>
<evidence type="ECO:0000313" key="12">
    <source>
        <dbReference type="EMBL" id="UYV68349.1"/>
    </source>
</evidence>
<evidence type="ECO:0000256" key="5">
    <source>
        <dbReference type="ARBA" id="ARBA00022701"/>
    </source>
</evidence>
<evidence type="ECO:0000256" key="8">
    <source>
        <dbReference type="ARBA" id="ARBA00023069"/>
    </source>
</evidence>
<keyword evidence="7" id="KW-0243">Dynein</keyword>
<evidence type="ECO:0000256" key="7">
    <source>
        <dbReference type="ARBA" id="ARBA00023017"/>
    </source>
</evidence>
<keyword evidence="3" id="KW-0963">Cytoplasm</keyword>
<dbReference type="PANTHER" id="PTHR12442">
    <property type="entry name" value="DYNEIN INTERMEDIATE CHAIN"/>
    <property type="match status" value="1"/>
</dbReference>
<evidence type="ECO:0000256" key="2">
    <source>
        <dbReference type="ARBA" id="ARBA00011059"/>
    </source>
</evidence>
<keyword evidence="4" id="KW-0853">WD repeat</keyword>
<evidence type="ECO:0000313" key="13">
    <source>
        <dbReference type="Proteomes" id="UP001235939"/>
    </source>
</evidence>
<evidence type="ECO:0000256" key="3">
    <source>
        <dbReference type="ARBA" id="ARBA00022490"/>
    </source>
</evidence>
<evidence type="ECO:0000256" key="11">
    <source>
        <dbReference type="ARBA" id="ARBA00023273"/>
    </source>
</evidence>
<proteinExistence type="inferred from homology"/>
<comment type="subcellular location">
    <subcellularLocation>
        <location evidence="1">Cytoplasm</location>
        <location evidence="1">Cytoskeleton</location>
        <location evidence="1">Cilium axoneme</location>
    </subcellularLocation>
</comment>
<keyword evidence="11" id="KW-0966">Cell projection</keyword>
<sequence length="371" mass="42773">MRPPGYSYTRKRRHFGRPVKFHDSRPFMIVDIQPSASHLHHFVRMKWVDRQIQCSSNLSVHHVNTEHFTQAHQGVYHVEGGWPKDIDHHEEEQVTRFRKKVEKDESYINSTLTLGSLMEHYVKQNNVVDIYEQYFPSEGEDGGQAEECPTAKTINLFRDLSRFPQPVTKVSWSTGEEANRFVAAAYCPQGGDIPRDYTRDSYVWDVGNPSHPLHILKPPSALITLEYCPKDSSIILGGCYNGQIGTYLFQLQVPVKFSPSVSTDRVEAAMWDLRRGGTPVEKCLMSCRHQQPAYSTLWMASKNISDCFSVSTDGQVKWWDVRRLRHPLEELILDGRKNQVEPSLFYAYKGRSLEYDPSVVSGVYIHHVPWM</sequence>
<protein>
    <submittedName>
        <fullName evidence="12">DNAI2</fullName>
    </submittedName>
</protein>